<keyword evidence="1" id="KW-0472">Membrane</keyword>
<dbReference type="Proteomes" id="UP000589896">
    <property type="component" value="Unassembled WGS sequence"/>
</dbReference>
<organism evidence="3 4">
    <name type="scientific">Luteimonas deserti</name>
    <dbReference type="NCBI Taxonomy" id="2752306"/>
    <lineage>
        <taxon>Bacteria</taxon>
        <taxon>Pseudomonadati</taxon>
        <taxon>Pseudomonadota</taxon>
        <taxon>Gammaproteobacteria</taxon>
        <taxon>Lysobacterales</taxon>
        <taxon>Lysobacteraceae</taxon>
        <taxon>Luteimonas</taxon>
    </lineage>
</organism>
<evidence type="ECO:0000313" key="3">
    <source>
        <dbReference type="EMBL" id="NYZ63414.1"/>
    </source>
</evidence>
<sequence>MKFQKNLLAGLVGVTPIAAIAAETTSQAQQSARFGVSGLWVLANISYAGMRAQNNPSAGWRILAFISGFPGTLISFLVVPEGGERAYGIEIPRKR</sequence>
<protein>
    <recommendedName>
        <fullName evidence="5">DUF805 domain-containing protein</fullName>
    </recommendedName>
</protein>
<keyword evidence="1" id="KW-0812">Transmembrane</keyword>
<keyword evidence="1" id="KW-1133">Transmembrane helix</keyword>
<name>A0A7Z0QRC4_9GAMM</name>
<dbReference type="AlphaFoldDB" id="A0A7Z0QRC4"/>
<evidence type="ECO:0000313" key="4">
    <source>
        <dbReference type="Proteomes" id="UP000589896"/>
    </source>
</evidence>
<gene>
    <name evidence="3" type="ORF">H0E82_11705</name>
</gene>
<comment type="caution">
    <text evidence="3">The sequence shown here is derived from an EMBL/GenBank/DDBJ whole genome shotgun (WGS) entry which is preliminary data.</text>
</comment>
<keyword evidence="4" id="KW-1185">Reference proteome</keyword>
<dbReference type="EMBL" id="JACCJZ010000019">
    <property type="protein sequence ID" value="NYZ63414.1"/>
    <property type="molecule type" value="Genomic_DNA"/>
</dbReference>
<accession>A0A7Z0QRC4</accession>
<proteinExistence type="predicted"/>
<keyword evidence="2" id="KW-0732">Signal</keyword>
<evidence type="ECO:0000256" key="1">
    <source>
        <dbReference type="SAM" id="Phobius"/>
    </source>
</evidence>
<feature type="signal peptide" evidence="2">
    <location>
        <begin position="1"/>
        <end position="21"/>
    </location>
</feature>
<reference evidence="3 4" key="1">
    <citation type="submission" date="2020-07" db="EMBL/GenBank/DDBJ databases">
        <title>isolation of Luteimonas sp. SJ-16.</title>
        <authorList>
            <person name="Huang X.-X."/>
            <person name="Xu L."/>
            <person name="Sun J.-Q."/>
        </authorList>
    </citation>
    <scope>NUCLEOTIDE SEQUENCE [LARGE SCALE GENOMIC DNA]</scope>
    <source>
        <strain evidence="3 4">SJ-16</strain>
    </source>
</reference>
<dbReference type="RefSeq" id="WP_180545642.1">
    <property type="nucleotide sequence ID" value="NZ_JACCJZ010000019.1"/>
</dbReference>
<evidence type="ECO:0008006" key="5">
    <source>
        <dbReference type="Google" id="ProtNLM"/>
    </source>
</evidence>
<feature type="transmembrane region" description="Helical" evidence="1">
    <location>
        <begin position="62"/>
        <end position="79"/>
    </location>
</feature>
<feature type="chain" id="PRO_5031491500" description="DUF805 domain-containing protein" evidence="2">
    <location>
        <begin position="22"/>
        <end position="95"/>
    </location>
</feature>
<evidence type="ECO:0000256" key="2">
    <source>
        <dbReference type="SAM" id="SignalP"/>
    </source>
</evidence>